<gene>
    <name evidence="1" type="ORF">BpHYR1_025401</name>
</gene>
<organism evidence="1 2">
    <name type="scientific">Brachionus plicatilis</name>
    <name type="common">Marine rotifer</name>
    <name type="synonym">Brachionus muelleri</name>
    <dbReference type="NCBI Taxonomy" id="10195"/>
    <lineage>
        <taxon>Eukaryota</taxon>
        <taxon>Metazoa</taxon>
        <taxon>Spiralia</taxon>
        <taxon>Gnathifera</taxon>
        <taxon>Rotifera</taxon>
        <taxon>Eurotatoria</taxon>
        <taxon>Monogononta</taxon>
        <taxon>Pseudotrocha</taxon>
        <taxon>Ploima</taxon>
        <taxon>Brachionidae</taxon>
        <taxon>Brachionus</taxon>
    </lineage>
</organism>
<sequence>MSSLGISPMIEAVMYFLKSTSRVGQAEWQGHQSAQQNNLKASFFAFQQSVDRLEIGNVLDSLMSAVIEGKTARKVGHHHAKS</sequence>
<accession>A0A3M7Q8I5</accession>
<reference evidence="1 2" key="1">
    <citation type="journal article" date="2018" name="Sci. Rep.">
        <title>Genomic signatures of local adaptation to the degree of environmental predictability in rotifers.</title>
        <authorList>
            <person name="Franch-Gras L."/>
            <person name="Hahn C."/>
            <person name="Garcia-Roger E.M."/>
            <person name="Carmona M.J."/>
            <person name="Serra M."/>
            <person name="Gomez A."/>
        </authorList>
    </citation>
    <scope>NUCLEOTIDE SEQUENCE [LARGE SCALE GENOMIC DNA]</scope>
    <source>
        <strain evidence="1">HYR1</strain>
    </source>
</reference>
<dbReference type="Proteomes" id="UP000276133">
    <property type="component" value="Unassembled WGS sequence"/>
</dbReference>
<keyword evidence="2" id="KW-1185">Reference proteome</keyword>
<dbReference type="EMBL" id="REGN01006947">
    <property type="protein sequence ID" value="RNA07767.1"/>
    <property type="molecule type" value="Genomic_DNA"/>
</dbReference>
<evidence type="ECO:0000313" key="1">
    <source>
        <dbReference type="EMBL" id="RNA07767.1"/>
    </source>
</evidence>
<evidence type="ECO:0000313" key="2">
    <source>
        <dbReference type="Proteomes" id="UP000276133"/>
    </source>
</evidence>
<dbReference type="AlphaFoldDB" id="A0A3M7Q8I5"/>
<proteinExistence type="predicted"/>
<protein>
    <submittedName>
        <fullName evidence="1">Uncharacterized protein</fullName>
    </submittedName>
</protein>
<comment type="caution">
    <text evidence="1">The sequence shown here is derived from an EMBL/GenBank/DDBJ whole genome shotgun (WGS) entry which is preliminary data.</text>
</comment>
<name>A0A3M7Q8I5_BRAPC</name>